<dbReference type="EMBL" id="JARJLG010000143">
    <property type="protein sequence ID" value="KAJ7737418.1"/>
    <property type="molecule type" value="Genomic_DNA"/>
</dbReference>
<sequence length="63" mass="6951">FDPSNPYANWPSYAQLPLIPSFPTKAAWGVWGDTDQFGALNHITNATILASKEEIQTGRAFNL</sequence>
<name>A0AAD7I8G8_9AGAR</name>
<protein>
    <submittedName>
        <fullName evidence="1">Uncharacterized protein</fullName>
    </submittedName>
</protein>
<feature type="non-terminal residue" evidence="1">
    <location>
        <position position="63"/>
    </location>
</feature>
<reference evidence="1" key="1">
    <citation type="submission" date="2023-03" db="EMBL/GenBank/DDBJ databases">
        <title>Massive genome expansion in bonnet fungi (Mycena s.s.) driven by repeated elements and novel gene families across ecological guilds.</title>
        <authorList>
            <consortium name="Lawrence Berkeley National Laboratory"/>
            <person name="Harder C.B."/>
            <person name="Miyauchi S."/>
            <person name="Viragh M."/>
            <person name="Kuo A."/>
            <person name="Thoen E."/>
            <person name="Andreopoulos B."/>
            <person name="Lu D."/>
            <person name="Skrede I."/>
            <person name="Drula E."/>
            <person name="Henrissat B."/>
            <person name="Morin E."/>
            <person name="Kohler A."/>
            <person name="Barry K."/>
            <person name="LaButti K."/>
            <person name="Morin E."/>
            <person name="Salamov A."/>
            <person name="Lipzen A."/>
            <person name="Mereny Z."/>
            <person name="Hegedus B."/>
            <person name="Baldrian P."/>
            <person name="Stursova M."/>
            <person name="Weitz H."/>
            <person name="Taylor A."/>
            <person name="Grigoriev I.V."/>
            <person name="Nagy L.G."/>
            <person name="Martin F."/>
            <person name="Kauserud H."/>
        </authorList>
    </citation>
    <scope>NUCLEOTIDE SEQUENCE</scope>
    <source>
        <strain evidence="1">CBHHK188m</strain>
    </source>
</reference>
<comment type="caution">
    <text evidence="1">The sequence shown here is derived from an EMBL/GenBank/DDBJ whole genome shotgun (WGS) entry which is preliminary data.</text>
</comment>
<evidence type="ECO:0000313" key="2">
    <source>
        <dbReference type="Proteomes" id="UP001215280"/>
    </source>
</evidence>
<dbReference type="PANTHER" id="PTHR34861">
    <property type="match status" value="1"/>
</dbReference>
<gene>
    <name evidence="1" type="ORF">DFH07DRAFT_707421</name>
</gene>
<dbReference type="AlphaFoldDB" id="A0AAD7I8G8"/>
<proteinExistence type="predicted"/>
<keyword evidence="2" id="KW-1185">Reference proteome</keyword>
<evidence type="ECO:0000313" key="1">
    <source>
        <dbReference type="EMBL" id="KAJ7737418.1"/>
    </source>
</evidence>
<dbReference type="PANTHER" id="PTHR34861:SF10">
    <property type="entry name" value="CYCLASE"/>
    <property type="match status" value="1"/>
</dbReference>
<organism evidence="1 2">
    <name type="scientific">Mycena maculata</name>
    <dbReference type="NCBI Taxonomy" id="230809"/>
    <lineage>
        <taxon>Eukaryota</taxon>
        <taxon>Fungi</taxon>
        <taxon>Dikarya</taxon>
        <taxon>Basidiomycota</taxon>
        <taxon>Agaricomycotina</taxon>
        <taxon>Agaricomycetes</taxon>
        <taxon>Agaricomycetidae</taxon>
        <taxon>Agaricales</taxon>
        <taxon>Marasmiineae</taxon>
        <taxon>Mycenaceae</taxon>
        <taxon>Mycena</taxon>
    </lineage>
</organism>
<accession>A0AAD7I8G8</accession>
<feature type="non-terminal residue" evidence="1">
    <location>
        <position position="1"/>
    </location>
</feature>
<dbReference type="Proteomes" id="UP001215280">
    <property type="component" value="Unassembled WGS sequence"/>
</dbReference>